<organism evidence="3 4">
    <name type="scientific">Paludibacter propionicigenes (strain DSM 17365 / JCM 13257 / WB4)</name>
    <dbReference type="NCBI Taxonomy" id="694427"/>
    <lineage>
        <taxon>Bacteria</taxon>
        <taxon>Pseudomonadati</taxon>
        <taxon>Bacteroidota</taxon>
        <taxon>Bacteroidia</taxon>
        <taxon>Bacteroidales</taxon>
        <taxon>Paludibacteraceae</taxon>
        <taxon>Paludibacter</taxon>
    </lineage>
</organism>
<protein>
    <submittedName>
        <fullName evidence="3">Glycogen(Starch) synthase</fullName>
        <ecNumber evidence="3">2.4.1.11</ecNumber>
    </submittedName>
</protein>
<evidence type="ECO:0000313" key="4">
    <source>
        <dbReference type="Proteomes" id="UP000008718"/>
    </source>
</evidence>
<accession>E4T0F3</accession>
<dbReference type="STRING" id="694427.Palpr_0150"/>
<sequence>MSKTLNPEYIFETSWEVCNMVGGIYTVLSTRAATLQQSHPDKLIFIGPDVWLDKPNPLFEEIPDLYKDWKEFTDAEYGLKIRIGRWDIPGKPIAVLVNFLPLMAQKNEIYGRVWELVGVNSIAAYGDYDESSMFGYSTGMIIESYYRFFKLTSDNQVVAHFNEWMTTFGAFYIQNGVPEIATLFTTHATSIGRSIAGNHKPLYDYLAEYNGDQMSYELNMVSKHSTEKVAAHTVDCFTTVSEITGIECEQLLDKKPDVITPNGFEDDFVPQGKNFAQKRKEARETLRKVTETLLGYELSSDALLISTAGRYEYKNKGIDTFLESLKILSEKELTKEIVAFIMVPGHIKGSRLDLISSLQHPEIKLDSTNRFTTHELYDYYNDNVMSAIHWFHFNNQASQRVKIVFVPSYLNGADGVFNKSYYDLLIGMDLTVFPSYYEPWGYTPLESVAFAVPTITTDLSGFGQWVSHNPQPIKNGVGVIHRSDYNGYLVATQIAEMIFDFAAYDETEIKKVRKRASVIAEKALWKHFIHFYDNAYHIALTNRNKRLSIG</sequence>
<reference evidence="3 4" key="2">
    <citation type="journal article" date="2011" name="Stand. Genomic Sci.">
        <title>Complete genome sequence of Paludibacter propionicigenes type strain (WB4).</title>
        <authorList>
            <person name="Gronow S."/>
            <person name="Munk C."/>
            <person name="Lapidus A."/>
            <person name="Nolan M."/>
            <person name="Lucas S."/>
            <person name="Hammon N."/>
            <person name="Deshpande S."/>
            <person name="Cheng J.F."/>
            <person name="Tapia R."/>
            <person name="Han C."/>
            <person name="Goodwin L."/>
            <person name="Pitluck S."/>
            <person name="Liolios K."/>
            <person name="Ivanova N."/>
            <person name="Mavromatis K."/>
            <person name="Mikhailova N."/>
            <person name="Pati A."/>
            <person name="Chen A."/>
            <person name="Palaniappan K."/>
            <person name="Land M."/>
            <person name="Hauser L."/>
            <person name="Chang Y.J."/>
            <person name="Jeffries C.D."/>
            <person name="Brambilla E."/>
            <person name="Rohde M."/>
            <person name="Goker M."/>
            <person name="Detter J.C."/>
            <person name="Woyke T."/>
            <person name="Bristow J."/>
            <person name="Eisen J.A."/>
            <person name="Markowitz V."/>
            <person name="Hugenholtz P."/>
            <person name="Kyrpides N.C."/>
            <person name="Klenk H.P."/>
        </authorList>
    </citation>
    <scope>NUCLEOTIDE SEQUENCE [LARGE SCALE GENOMIC DNA]</scope>
    <source>
        <strain evidence="4">DSM 17365 / JCM 13257 / WB4</strain>
    </source>
</reference>
<dbReference type="InterPro" id="IPR008631">
    <property type="entry name" value="Glycogen_synth"/>
</dbReference>
<evidence type="ECO:0000313" key="3">
    <source>
        <dbReference type="EMBL" id="ADQ78312.1"/>
    </source>
</evidence>
<proteinExistence type="predicted"/>
<dbReference type="EMBL" id="CP002345">
    <property type="protein sequence ID" value="ADQ78312.1"/>
    <property type="molecule type" value="Genomic_DNA"/>
</dbReference>
<dbReference type="HOGENOM" id="CLU_037621_0_0_10"/>
<evidence type="ECO:0000256" key="1">
    <source>
        <dbReference type="ARBA" id="ARBA00022676"/>
    </source>
</evidence>
<dbReference type="SUPFAM" id="SSF53756">
    <property type="entry name" value="UDP-Glycosyltransferase/glycogen phosphorylase"/>
    <property type="match status" value="1"/>
</dbReference>
<dbReference type="RefSeq" id="WP_013443681.1">
    <property type="nucleotide sequence ID" value="NC_014734.1"/>
</dbReference>
<dbReference type="KEGG" id="ppn:Palpr_0150"/>
<evidence type="ECO:0000256" key="2">
    <source>
        <dbReference type="ARBA" id="ARBA00022679"/>
    </source>
</evidence>
<keyword evidence="1 3" id="KW-0328">Glycosyltransferase</keyword>
<dbReference type="CAZy" id="GT3">
    <property type="family name" value="Glycosyltransferase Family 3"/>
</dbReference>
<keyword evidence="4" id="KW-1185">Reference proteome</keyword>
<dbReference type="GO" id="GO:0005978">
    <property type="term" value="P:glycogen biosynthetic process"/>
    <property type="evidence" value="ECO:0007669"/>
    <property type="project" value="InterPro"/>
</dbReference>
<dbReference type="Proteomes" id="UP000008718">
    <property type="component" value="Chromosome"/>
</dbReference>
<dbReference type="EC" id="2.4.1.11" evidence="3"/>
<name>E4T0F3_PALPW</name>
<dbReference type="AlphaFoldDB" id="E4T0F3"/>
<dbReference type="OrthoDB" id="907602at2"/>
<dbReference type="PANTHER" id="PTHR10176:SF3">
    <property type="entry name" value="GLYCOGEN [STARCH] SYNTHASE"/>
    <property type="match status" value="1"/>
</dbReference>
<dbReference type="GO" id="GO:0005737">
    <property type="term" value="C:cytoplasm"/>
    <property type="evidence" value="ECO:0007669"/>
    <property type="project" value="TreeGrafter"/>
</dbReference>
<dbReference type="eggNOG" id="COG0438">
    <property type="taxonomic scope" value="Bacteria"/>
</dbReference>
<dbReference type="PANTHER" id="PTHR10176">
    <property type="entry name" value="GLYCOGEN SYNTHASE"/>
    <property type="match status" value="1"/>
</dbReference>
<gene>
    <name evidence="3" type="ordered locus">Palpr_0150</name>
</gene>
<reference key="1">
    <citation type="submission" date="2010-11" db="EMBL/GenBank/DDBJ databases">
        <title>The complete genome of Paludibacter propionicigenes DSM 17365.</title>
        <authorList>
            <consortium name="US DOE Joint Genome Institute (JGI-PGF)"/>
            <person name="Lucas S."/>
            <person name="Copeland A."/>
            <person name="Lapidus A."/>
            <person name="Bruce D."/>
            <person name="Goodwin L."/>
            <person name="Pitluck S."/>
            <person name="Kyrpides N."/>
            <person name="Mavromatis K."/>
            <person name="Ivanova N."/>
            <person name="Munk A.C."/>
            <person name="Brettin T."/>
            <person name="Detter J.C."/>
            <person name="Han C."/>
            <person name="Tapia R."/>
            <person name="Land M."/>
            <person name="Hauser L."/>
            <person name="Markowitz V."/>
            <person name="Cheng J.-F."/>
            <person name="Hugenholtz P."/>
            <person name="Woyke T."/>
            <person name="Wu D."/>
            <person name="Gronow S."/>
            <person name="Wellnitz S."/>
            <person name="Brambilla E."/>
            <person name="Klenk H.-P."/>
            <person name="Eisen J.A."/>
        </authorList>
    </citation>
    <scope>NUCLEOTIDE SEQUENCE</scope>
    <source>
        <strain>WB4</strain>
    </source>
</reference>
<dbReference type="GO" id="GO:0004373">
    <property type="term" value="F:alpha-1,4-glucan glucosyltransferase (UDP-glucose donor) activity"/>
    <property type="evidence" value="ECO:0007669"/>
    <property type="project" value="UniProtKB-EC"/>
</dbReference>
<keyword evidence="2 3" id="KW-0808">Transferase</keyword>
<dbReference type="Pfam" id="PF05693">
    <property type="entry name" value="Glycogen_syn"/>
    <property type="match status" value="2"/>
</dbReference>
<dbReference type="Gene3D" id="3.40.50.2000">
    <property type="entry name" value="Glycogen Phosphorylase B"/>
    <property type="match status" value="2"/>
</dbReference>